<protein>
    <submittedName>
        <fullName evidence="1">Uncharacterized protein</fullName>
    </submittedName>
</protein>
<dbReference type="EMBL" id="BEXD01001624">
    <property type="protein sequence ID" value="GBB95017.1"/>
    <property type="molecule type" value="Genomic_DNA"/>
</dbReference>
<comment type="caution">
    <text evidence="1">The sequence shown here is derived from an EMBL/GenBank/DDBJ whole genome shotgun (WGS) entry which is preliminary data.</text>
</comment>
<accession>A0A2Z6QXN5</accession>
<reference evidence="1 2" key="1">
    <citation type="submission" date="2017-11" db="EMBL/GenBank/DDBJ databases">
        <title>The genome of Rhizophagus clarus HR1 reveals common genetic basis of auxotrophy among arbuscular mycorrhizal fungi.</title>
        <authorList>
            <person name="Kobayashi Y."/>
        </authorList>
    </citation>
    <scope>NUCLEOTIDE SEQUENCE [LARGE SCALE GENOMIC DNA]</scope>
    <source>
        <strain evidence="1 2">HR1</strain>
    </source>
</reference>
<name>A0A2Z6QXN5_9GLOM</name>
<dbReference type="AlphaFoldDB" id="A0A2Z6QXN5"/>
<evidence type="ECO:0000313" key="2">
    <source>
        <dbReference type="Proteomes" id="UP000247702"/>
    </source>
</evidence>
<keyword evidence="2" id="KW-1185">Reference proteome</keyword>
<proteinExistence type="predicted"/>
<organism evidence="1 2">
    <name type="scientific">Rhizophagus clarus</name>
    <dbReference type="NCBI Taxonomy" id="94130"/>
    <lineage>
        <taxon>Eukaryota</taxon>
        <taxon>Fungi</taxon>
        <taxon>Fungi incertae sedis</taxon>
        <taxon>Mucoromycota</taxon>
        <taxon>Glomeromycotina</taxon>
        <taxon>Glomeromycetes</taxon>
        <taxon>Glomerales</taxon>
        <taxon>Glomeraceae</taxon>
        <taxon>Rhizophagus</taxon>
    </lineage>
</organism>
<dbReference type="Proteomes" id="UP000247702">
    <property type="component" value="Unassembled WGS sequence"/>
</dbReference>
<sequence length="184" mass="21214">MMGIKIAQSSADQLEYWPFIEAYLDTVTETSKIKKKYLLLILLQEVDEAPTLGQIHNKGKADKNGWFEVKKAIMMAAHTLSISIKKLVIDRNTPILPPVSTRIHHTSIWIISKFKTDKSICQDWQDLCNYEEKEVSDERRNILDINTLTPAIPIVGYDVWIEKWLDDSALQELLMRTKKSIQKG</sequence>
<gene>
    <name evidence="1" type="ORF">RclHR1_02460037</name>
</gene>
<evidence type="ECO:0000313" key="1">
    <source>
        <dbReference type="EMBL" id="GBB95017.1"/>
    </source>
</evidence>